<feature type="binding site" evidence="20">
    <location>
        <position position="251"/>
    </location>
    <ligand>
        <name>Ca(2+)</name>
        <dbReference type="ChEBI" id="CHEBI:29108"/>
        <label>2</label>
    </ligand>
</feature>
<feature type="disulfide bond" evidence="22">
    <location>
        <begin position="43"/>
        <end position="121"/>
    </location>
</feature>
<evidence type="ECO:0000313" key="26">
    <source>
        <dbReference type="EMBL" id="URD93597.1"/>
    </source>
</evidence>
<dbReference type="SUPFAM" id="SSF55315">
    <property type="entry name" value="L30e-like"/>
    <property type="match status" value="1"/>
</dbReference>
<feature type="chain" id="PRO_5039503571" description="peroxidase" evidence="24">
    <location>
        <begin position="32"/>
        <end position="558"/>
    </location>
</feature>
<dbReference type="EMBL" id="CP097505">
    <property type="protein sequence ID" value="URD93597.1"/>
    <property type="molecule type" value="Genomic_DNA"/>
</dbReference>
<dbReference type="Pfam" id="PF01248">
    <property type="entry name" value="Ribosomal_L7Ae"/>
    <property type="match status" value="1"/>
</dbReference>
<dbReference type="InterPro" id="IPR010255">
    <property type="entry name" value="Haem_peroxidase_sf"/>
</dbReference>
<dbReference type="Gene3D" id="1.10.520.10">
    <property type="match status" value="1"/>
</dbReference>
<keyword evidence="16" id="KW-0687">Ribonucleoprotein</keyword>
<dbReference type="GO" id="GO:0006979">
    <property type="term" value="P:response to oxidative stress"/>
    <property type="evidence" value="ECO:0007669"/>
    <property type="project" value="InterPro"/>
</dbReference>
<keyword evidence="27" id="KW-1185">Reference proteome</keyword>
<dbReference type="PANTHER" id="PTHR31388:SF5">
    <property type="entry name" value="PEROXIDASE"/>
    <property type="match status" value="1"/>
</dbReference>
<feature type="site" description="Transition state stabilizer" evidence="21">
    <location>
        <position position="70"/>
    </location>
</feature>
<dbReference type="InterPro" id="IPR002016">
    <property type="entry name" value="Haem_peroxidase"/>
</dbReference>
<dbReference type="Gene3D" id="1.10.420.10">
    <property type="entry name" value="Peroxidase, domain 2"/>
    <property type="match status" value="1"/>
</dbReference>
<keyword evidence="11" id="KW-0689">Ribosomal protein</keyword>
<dbReference type="FunFam" id="3.30.1330.30:FF:000003">
    <property type="entry name" value="60S ribosomal protein L7a"/>
    <property type="match status" value="1"/>
</dbReference>
<feature type="disulfide bond" evidence="22">
    <location>
        <begin position="206"/>
        <end position="231"/>
    </location>
</feature>
<gene>
    <name evidence="26" type="ORF">MUK42_00703</name>
</gene>
<dbReference type="InterPro" id="IPR019793">
    <property type="entry name" value="Peroxidases_heam-ligand_BS"/>
</dbReference>
<dbReference type="PANTHER" id="PTHR31388">
    <property type="entry name" value="PEROXIDASE 72-RELATED"/>
    <property type="match status" value="1"/>
</dbReference>
<dbReference type="InterPro" id="IPR000823">
    <property type="entry name" value="Peroxidase_pln"/>
</dbReference>
<dbReference type="CDD" id="cd00693">
    <property type="entry name" value="secretory_peroxidase"/>
    <property type="match status" value="1"/>
</dbReference>
<comment type="catalytic activity">
    <reaction evidence="1">
        <text>2 a phenolic donor + H2O2 = 2 a phenolic radical donor + 2 H2O</text>
        <dbReference type="Rhea" id="RHEA:56136"/>
        <dbReference type="ChEBI" id="CHEBI:15377"/>
        <dbReference type="ChEBI" id="CHEBI:16240"/>
        <dbReference type="ChEBI" id="CHEBI:139520"/>
        <dbReference type="ChEBI" id="CHEBI:139521"/>
        <dbReference type="EC" id="1.11.1.7"/>
    </reaction>
</comment>
<keyword evidence="9 24" id="KW-0732">Signal</keyword>
<dbReference type="Proteomes" id="UP001055439">
    <property type="component" value="Chromosome 3"/>
</dbReference>
<dbReference type="InterPro" id="IPR004037">
    <property type="entry name" value="Ribosomal_eL8-like_CS"/>
</dbReference>
<evidence type="ECO:0000256" key="15">
    <source>
        <dbReference type="ARBA" id="ARBA00023180"/>
    </source>
</evidence>
<keyword evidence="13 20" id="KW-0408">Iron</keyword>
<dbReference type="Pfam" id="PF00141">
    <property type="entry name" value="peroxidase"/>
    <property type="match status" value="1"/>
</dbReference>
<keyword evidence="14 22" id="KW-1015">Disulfide bond</keyword>
<dbReference type="FunFam" id="1.10.520.10:FF:000009">
    <property type="entry name" value="Peroxidase"/>
    <property type="match status" value="1"/>
</dbReference>
<dbReference type="PROSITE" id="PS50873">
    <property type="entry name" value="PEROXIDASE_4"/>
    <property type="match status" value="1"/>
</dbReference>
<name>A0A9E7FG61_9LILI</name>
<feature type="binding site" evidence="20">
    <location>
        <position position="94"/>
    </location>
    <ligand>
        <name>Ca(2+)</name>
        <dbReference type="ChEBI" id="CHEBI:29108"/>
        <label>1</label>
    </ligand>
</feature>
<accession>A0A9E7FG61</accession>
<evidence type="ECO:0000256" key="3">
    <source>
        <dbReference type="ARBA" id="ARBA00006873"/>
    </source>
</evidence>
<dbReference type="InterPro" id="IPR033905">
    <property type="entry name" value="Secretory_peroxidase"/>
</dbReference>
<evidence type="ECO:0000256" key="5">
    <source>
        <dbReference type="ARBA" id="ARBA00012313"/>
    </source>
</evidence>
<dbReference type="GO" id="GO:1990904">
    <property type="term" value="C:ribonucleoprotein complex"/>
    <property type="evidence" value="ECO:0007669"/>
    <property type="project" value="UniProtKB-KW"/>
</dbReference>
<feature type="binding site" evidence="20">
    <location>
        <position position="200"/>
    </location>
    <ligand>
        <name>Ca(2+)</name>
        <dbReference type="ChEBI" id="CHEBI:29108"/>
        <label>2</label>
    </ligand>
</feature>
<dbReference type="Gene3D" id="3.30.1330.30">
    <property type="match status" value="1"/>
</dbReference>
<protein>
    <recommendedName>
        <fullName evidence="5">peroxidase</fullName>
        <ecNumber evidence="5">1.11.1.7</ecNumber>
    </recommendedName>
</protein>
<dbReference type="GO" id="GO:0042254">
    <property type="term" value="P:ribosome biogenesis"/>
    <property type="evidence" value="ECO:0007669"/>
    <property type="project" value="InterPro"/>
</dbReference>
<feature type="binding site" evidence="20">
    <location>
        <position position="75"/>
    </location>
    <ligand>
        <name>Ca(2+)</name>
        <dbReference type="ChEBI" id="CHEBI:29108"/>
        <label>1</label>
    </ligand>
</feature>
<dbReference type="PRINTS" id="PR00461">
    <property type="entry name" value="PLPEROXIDASE"/>
</dbReference>
<keyword evidence="6 26" id="KW-0575">Peroxidase</keyword>
<reference evidence="26" key="1">
    <citation type="submission" date="2022-05" db="EMBL/GenBank/DDBJ databases">
        <title>The Musa troglodytarum L. genome provides insights into the mechanism of non-climacteric behaviour and enrichment of carotenoids.</title>
        <authorList>
            <person name="Wang J."/>
        </authorList>
    </citation>
    <scope>NUCLEOTIDE SEQUENCE</scope>
    <source>
        <tissue evidence="26">Leaf</tissue>
    </source>
</reference>
<dbReference type="OrthoDB" id="2113341at2759"/>
<evidence type="ECO:0000256" key="10">
    <source>
        <dbReference type="ARBA" id="ARBA00022837"/>
    </source>
</evidence>
<evidence type="ECO:0000256" key="13">
    <source>
        <dbReference type="ARBA" id="ARBA00023004"/>
    </source>
</evidence>
<comment type="cofactor">
    <cofactor evidence="20">
        <name>Ca(2+)</name>
        <dbReference type="ChEBI" id="CHEBI:29108"/>
    </cofactor>
    <text evidence="20">Binds 2 calcium ions per subunit.</text>
</comment>
<evidence type="ECO:0000256" key="17">
    <source>
        <dbReference type="ARBA" id="ARBA00023324"/>
    </source>
</evidence>
<evidence type="ECO:0000256" key="19">
    <source>
        <dbReference type="PIRSR" id="PIRSR600823-2"/>
    </source>
</evidence>
<evidence type="ECO:0000256" key="1">
    <source>
        <dbReference type="ARBA" id="ARBA00000189"/>
    </source>
</evidence>
<feature type="disulfide bond" evidence="22">
    <location>
        <begin position="76"/>
        <end position="79"/>
    </location>
</feature>
<feature type="binding site" evidence="20">
    <location>
        <position position="80"/>
    </location>
    <ligand>
        <name>Ca(2+)</name>
        <dbReference type="ChEBI" id="CHEBI:29108"/>
        <label>1</label>
    </ligand>
</feature>
<keyword evidence="17" id="KW-0376">Hydrogen peroxide</keyword>
<evidence type="ECO:0000256" key="20">
    <source>
        <dbReference type="PIRSR" id="PIRSR600823-3"/>
    </source>
</evidence>
<feature type="binding site" evidence="20">
    <location>
        <position position="78"/>
    </location>
    <ligand>
        <name>Ca(2+)</name>
        <dbReference type="ChEBI" id="CHEBI:29108"/>
        <label>1</label>
    </ligand>
</feature>
<keyword evidence="12" id="KW-0560">Oxidoreductase</keyword>
<sequence length="558" mass="61574">MAFLSSNAMAFLSKSSLALLLFLLAAAAVRGQRLSHKFYSRSCPGLQPLVRAIVQQALRDDPTLGASILRLFFHDCFGCDASVLLDDTPFFVGEKNAPPNMNSLRGFQVIDVIKASVESRCRATVSCADILALAARDSVALLGGPYWAIYLGRRDARTASRQAATLNLPPPGESFTNLVSSFAAKGLGTRDMIALSGAHTIGQARCSSFRPHIYGDSNVDASFASFRRQTCPPLGGNNLASLDVQSPTVFDNKYYQNLVARRGLLHSDQELLNGGSFDFFVRSYSLNQTAFFNDFSSAMIRMGDIRPLTGSSGEGPKRGGKAPVPAKKKPAKVVNPLFEKRPKQFGIGGALPPKRDLHRFVKWPKVVRIQRQRRILKQRLKVPPALHQFTRTLDKNLGLKTELQRRLLKRAQAEAEGKTVEVKKPIVVKYGLNHGTYLIEQNKAQLVVIAHDIDPIELVVWLPALCRKMEIPYCIVKGKARLGAIVHKKTASVLCLTTVKNDDKLEFSKILEAIKANFNDKFDEIRRKWGGGVMGSKSQAKSKSREKLLAKEAAQRMS</sequence>
<feature type="binding site" evidence="19">
    <location>
        <position position="169"/>
    </location>
    <ligand>
        <name>substrate</name>
    </ligand>
</feature>
<evidence type="ECO:0000256" key="18">
    <source>
        <dbReference type="PIRSR" id="PIRSR600823-1"/>
    </source>
</evidence>
<dbReference type="AlphaFoldDB" id="A0A9E7FG61"/>
<dbReference type="InterPro" id="IPR019794">
    <property type="entry name" value="Peroxidases_AS"/>
</dbReference>
<evidence type="ECO:0000259" key="25">
    <source>
        <dbReference type="PROSITE" id="PS50873"/>
    </source>
</evidence>
<feature type="binding site" evidence="20">
    <location>
        <position position="82"/>
    </location>
    <ligand>
        <name>Ca(2+)</name>
        <dbReference type="ChEBI" id="CHEBI:29108"/>
        <label>1</label>
    </ligand>
</feature>
<proteinExistence type="inferred from homology"/>
<keyword evidence="10 20" id="KW-0106">Calcium</keyword>
<comment type="cofactor">
    <cofactor evidence="20">
        <name>heme b</name>
        <dbReference type="ChEBI" id="CHEBI:60344"/>
    </cofactor>
    <text evidence="20">Binds 1 heme b (iron(II)-protoporphyrin IX) group per subunit.</text>
</comment>
<dbReference type="EC" id="1.11.1.7" evidence="5"/>
<dbReference type="GO" id="GO:0020037">
    <property type="term" value="F:heme binding"/>
    <property type="evidence" value="ECO:0007669"/>
    <property type="project" value="InterPro"/>
</dbReference>
<keyword evidence="8 20" id="KW-0479">Metal-binding</keyword>
<dbReference type="InterPro" id="IPR029064">
    <property type="entry name" value="Ribosomal_eL30-like_sf"/>
</dbReference>
<dbReference type="GO" id="GO:0042744">
    <property type="term" value="P:hydrogen peroxide catabolic process"/>
    <property type="evidence" value="ECO:0007669"/>
    <property type="project" value="UniProtKB-KW"/>
</dbReference>
<dbReference type="FunFam" id="1.10.420.10:FF:000006">
    <property type="entry name" value="Peroxidase"/>
    <property type="match status" value="1"/>
</dbReference>
<dbReference type="GO" id="GO:0005840">
    <property type="term" value="C:ribosome"/>
    <property type="evidence" value="ECO:0007669"/>
    <property type="project" value="UniProtKB-KW"/>
</dbReference>
<evidence type="ECO:0000256" key="14">
    <source>
        <dbReference type="ARBA" id="ARBA00023157"/>
    </source>
</evidence>
<dbReference type="PROSITE" id="PS01082">
    <property type="entry name" value="RIBOSOMAL_L7AE"/>
    <property type="match status" value="1"/>
</dbReference>
<dbReference type="SUPFAM" id="SSF48113">
    <property type="entry name" value="Heme-dependent peroxidases"/>
    <property type="match status" value="1"/>
</dbReference>
<evidence type="ECO:0000256" key="23">
    <source>
        <dbReference type="SAM" id="MobiDB-lite"/>
    </source>
</evidence>
<evidence type="ECO:0000256" key="12">
    <source>
        <dbReference type="ARBA" id="ARBA00023002"/>
    </source>
</evidence>
<evidence type="ECO:0000256" key="4">
    <source>
        <dbReference type="ARBA" id="ARBA00007337"/>
    </source>
</evidence>
<feature type="signal peptide" evidence="24">
    <location>
        <begin position="1"/>
        <end position="31"/>
    </location>
</feature>
<dbReference type="InterPro" id="IPR004038">
    <property type="entry name" value="Ribosomal_eL8/eL30/eS12/Gad45"/>
</dbReference>
<dbReference type="PROSITE" id="PS00436">
    <property type="entry name" value="PEROXIDASE_2"/>
    <property type="match status" value="1"/>
</dbReference>
<comment type="similarity">
    <text evidence="4">Belongs to the eukaryotic ribosomal protein eL8 family.</text>
</comment>
<comment type="similarity">
    <text evidence="3">Belongs to the peroxidase family. Ascorbate peroxidase subfamily.</text>
</comment>
<feature type="binding site" description="axial binding residue" evidence="20">
    <location>
        <position position="199"/>
    </location>
    <ligand>
        <name>heme b</name>
        <dbReference type="ChEBI" id="CHEBI:60344"/>
    </ligand>
    <ligandPart>
        <name>Fe</name>
        <dbReference type="ChEBI" id="CHEBI:18248"/>
    </ligandPart>
</feature>
<evidence type="ECO:0000256" key="7">
    <source>
        <dbReference type="ARBA" id="ARBA00022617"/>
    </source>
</evidence>
<evidence type="ECO:0000256" key="2">
    <source>
        <dbReference type="ARBA" id="ARBA00004613"/>
    </source>
</evidence>
<evidence type="ECO:0000256" key="24">
    <source>
        <dbReference type="SAM" id="SignalP"/>
    </source>
</evidence>
<evidence type="ECO:0000313" key="27">
    <source>
        <dbReference type="Proteomes" id="UP001055439"/>
    </source>
</evidence>
<evidence type="ECO:0000256" key="6">
    <source>
        <dbReference type="ARBA" id="ARBA00022559"/>
    </source>
</evidence>
<comment type="subcellular location">
    <subcellularLocation>
        <location evidence="2">Secreted</location>
    </subcellularLocation>
</comment>
<organism evidence="26 27">
    <name type="scientific">Musa troglodytarum</name>
    <name type="common">fe'i banana</name>
    <dbReference type="NCBI Taxonomy" id="320322"/>
    <lineage>
        <taxon>Eukaryota</taxon>
        <taxon>Viridiplantae</taxon>
        <taxon>Streptophyta</taxon>
        <taxon>Embryophyta</taxon>
        <taxon>Tracheophyta</taxon>
        <taxon>Spermatophyta</taxon>
        <taxon>Magnoliopsida</taxon>
        <taxon>Liliopsida</taxon>
        <taxon>Zingiberales</taxon>
        <taxon>Musaceae</taxon>
        <taxon>Musa</taxon>
    </lineage>
</organism>
<feature type="region of interest" description="Disordered" evidence="23">
    <location>
        <begin position="307"/>
        <end position="330"/>
    </location>
</feature>
<feature type="active site" description="Proton acceptor" evidence="18">
    <location>
        <position position="74"/>
    </location>
</feature>
<evidence type="ECO:0000256" key="21">
    <source>
        <dbReference type="PIRSR" id="PIRSR600823-4"/>
    </source>
</evidence>
<evidence type="ECO:0000256" key="11">
    <source>
        <dbReference type="ARBA" id="ARBA00022980"/>
    </source>
</evidence>
<dbReference type="PRINTS" id="PR00458">
    <property type="entry name" value="PEROXIDASE"/>
</dbReference>
<evidence type="ECO:0000256" key="9">
    <source>
        <dbReference type="ARBA" id="ARBA00022729"/>
    </source>
</evidence>
<keyword evidence="15" id="KW-0325">Glycoprotein</keyword>
<evidence type="ECO:0000256" key="16">
    <source>
        <dbReference type="ARBA" id="ARBA00023274"/>
    </source>
</evidence>
<dbReference type="GO" id="GO:0046872">
    <property type="term" value="F:metal ion binding"/>
    <property type="evidence" value="ECO:0007669"/>
    <property type="project" value="UniProtKB-KW"/>
</dbReference>
<dbReference type="GO" id="GO:0140825">
    <property type="term" value="F:lactoperoxidase activity"/>
    <property type="evidence" value="ECO:0007669"/>
    <property type="project" value="UniProtKB-EC"/>
</dbReference>
<feature type="domain" description="Plant heme peroxidase family profile" evidence="25">
    <location>
        <begin position="33"/>
        <end position="314"/>
    </location>
</feature>
<keyword evidence="7" id="KW-0349">Heme</keyword>
<dbReference type="GO" id="GO:0005576">
    <property type="term" value="C:extracellular region"/>
    <property type="evidence" value="ECO:0007669"/>
    <property type="project" value="UniProtKB-SubCell"/>
</dbReference>
<feature type="binding site" evidence="20">
    <location>
        <position position="243"/>
    </location>
    <ligand>
        <name>Ca(2+)</name>
        <dbReference type="ChEBI" id="CHEBI:29108"/>
        <label>2</label>
    </ligand>
</feature>
<evidence type="ECO:0000256" key="8">
    <source>
        <dbReference type="ARBA" id="ARBA00022723"/>
    </source>
</evidence>
<dbReference type="PROSITE" id="PS00435">
    <property type="entry name" value="PEROXIDASE_1"/>
    <property type="match status" value="1"/>
</dbReference>
<evidence type="ECO:0000256" key="22">
    <source>
        <dbReference type="PIRSR" id="PIRSR600823-5"/>
    </source>
</evidence>